<dbReference type="GO" id="GO:0032787">
    <property type="term" value="P:monocarboxylic acid metabolic process"/>
    <property type="evidence" value="ECO:0007669"/>
    <property type="project" value="UniProtKB-ARBA"/>
</dbReference>
<evidence type="ECO:0000259" key="3">
    <source>
        <dbReference type="SMART" id="SM00822"/>
    </source>
</evidence>
<dbReference type="GO" id="GO:0042619">
    <property type="term" value="P:poly-hydroxybutyrate biosynthetic process"/>
    <property type="evidence" value="ECO:0007669"/>
    <property type="project" value="InterPro"/>
</dbReference>
<dbReference type="InterPro" id="IPR002347">
    <property type="entry name" value="SDR_fam"/>
</dbReference>
<dbReference type="NCBIfam" id="NF009464">
    <property type="entry name" value="PRK12824.1"/>
    <property type="match status" value="1"/>
</dbReference>
<dbReference type="PROSITE" id="PS00061">
    <property type="entry name" value="ADH_SHORT"/>
    <property type="match status" value="1"/>
</dbReference>
<dbReference type="InterPro" id="IPR011283">
    <property type="entry name" value="Acetoacetyl-CoA_reductase"/>
</dbReference>
<dbReference type="Gene3D" id="3.40.50.720">
    <property type="entry name" value="NAD(P)-binding Rossmann-like Domain"/>
    <property type="match status" value="1"/>
</dbReference>
<organism evidence="4">
    <name type="scientific">uncultured organism</name>
    <dbReference type="NCBI Taxonomy" id="155900"/>
    <lineage>
        <taxon>unclassified sequences</taxon>
        <taxon>environmental samples</taxon>
    </lineage>
</organism>
<dbReference type="PANTHER" id="PTHR42879">
    <property type="entry name" value="3-OXOACYL-(ACYL-CARRIER-PROTEIN) REDUCTASE"/>
    <property type="match status" value="1"/>
</dbReference>
<comment type="similarity">
    <text evidence="1">Belongs to the short-chain dehydrogenases/reductases (SDR) family.</text>
</comment>
<protein>
    <submittedName>
        <fullName evidence="4">Acetoacetyl-CoA reductase</fullName>
        <ecNumber evidence="4">1.1.1.36</ecNumber>
    </submittedName>
</protein>
<dbReference type="InterPro" id="IPR036291">
    <property type="entry name" value="NAD(P)-bd_dom_sf"/>
</dbReference>
<dbReference type="InterPro" id="IPR057326">
    <property type="entry name" value="KR_dom"/>
</dbReference>
<dbReference type="NCBIfam" id="NF009466">
    <property type="entry name" value="PRK12826.1-2"/>
    <property type="match status" value="1"/>
</dbReference>
<dbReference type="PRINTS" id="PR00081">
    <property type="entry name" value="GDHRDH"/>
</dbReference>
<dbReference type="InterPro" id="IPR050259">
    <property type="entry name" value="SDR"/>
</dbReference>
<evidence type="ECO:0000313" key="4">
    <source>
        <dbReference type="EMBL" id="QEA04898.1"/>
    </source>
</evidence>
<name>A0A5B8RAC6_9ZZZZ</name>
<dbReference type="PRINTS" id="PR00080">
    <property type="entry name" value="SDRFAMILY"/>
</dbReference>
<gene>
    <name evidence="4" type="primary">phaB</name>
    <name evidence="4" type="ORF">KBTEX_01216</name>
</gene>
<sequence>MSERLALVTGGNGGIGTEICKHLVRSGHRVVSTCVDPERENIREWQAELREAGYEVDWVACDVSDFEACVEMANHVEQEFGNVDVLVNAAGITRDAFLHKMDPDNWQAVITVDLNSVFNVTRQFVGAMRDRGYGRIVNISSVNGAAGQFGQTNYSAAKAGIHGFTMALAKESAPKGVSVNTVSPGYVRTSMTAAIPEKVRESIVAQIPTGRMAEAEEIARVVAFLAEEQSGYINGANIPVNGALFCSF</sequence>
<dbReference type="GO" id="GO:0018454">
    <property type="term" value="F:acetoacetyl-CoA reductase activity"/>
    <property type="evidence" value="ECO:0007669"/>
    <property type="project" value="UniProtKB-EC"/>
</dbReference>
<dbReference type="EC" id="1.1.1.36" evidence="4"/>
<dbReference type="SMART" id="SM00822">
    <property type="entry name" value="PKS_KR"/>
    <property type="match status" value="1"/>
</dbReference>
<dbReference type="CDD" id="cd05333">
    <property type="entry name" value="BKR_SDR_c"/>
    <property type="match status" value="1"/>
</dbReference>
<accession>A0A5B8RAC6</accession>
<dbReference type="FunFam" id="3.40.50.720:FF:000173">
    <property type="entry name" value="3-oxoacyl-[acyl-carrier protein] reductase"/>
    <property type="match status" value="1"/>
</dbReference>
<dbReference type="SUPFAM" id="SSF51735">
    <property type="entry name" value="NAD(P)-binding Rossmann-fold domains"/>
    <property type="match status" value="1"/>
</dbReference>
<dbReference type="InterPro" id="IPR020904">
    <property type="entry name" value="Sc_DH/Rdtase_CS"/>
</dbReference>
<evidence type="ECO:0000256" key="2">
    <source>
        <dbReference type="ARBA" id="ARBA00023002"/>
    </source>
</evidence>
<proteinExistence type="inferred from homology"/>
<dbReference type="EMBL" id="MN079091">
    <property type="protein sequence ID" value="QEA04898.1"/>
    <property type="molecule type" value="Genomic_DNA"/>
</dbReference>
<dbReference type="NCBIfam" id="TIGR01829">
    <property type="entry name" value="AcAcCoA_reduct"/>
    <property type="match status" value="1"/>
</dbReference>
<dbReference type="Pfam" id="PF00106">
    <property type="entry name" value="adh_short"/>
    <property type="match status" value="1"/>
</dbReference>
<keyword evidence="2 4" id="KW-0560">Oxidoreductase</keyword>
<feature type="domain" description="Ketoreductase" evidence="3">
    <location>
        <begin position="4"/>
        <end position="185"/>
    </location>
</feature>
<reference evidence="4" key="1">
    <citation type="submission" date="2019-06" db="EMBL/GenBank/DDBJ databases">
        <authorList>
            <person name="Murdoch R.W."/>
            <person name="Fathepure B."/>
        </authorList>
    </citation>
    <scope>NUCLEOTIDE SEQUENCE</scope>
</reference>
<dbReference type="PANTHER" id="PTHR42879:SF2">
    <property type="entry name" value="3-OXOACYL-[ACYL-CARRIER-PROTEIN] REDUCTASE FABG"/>
    <property type="match status" value="1"/>
</dbReference>
<dbReference type="AlphaFoldDB" id="A0A5B8RAC6"/>
<evidence type="ECO:0000256" key="1">
    <source>
        <dbReference type="ARBA" id="ARBA00006484"/>
    </source>
</evidence>